<keyword evidence="2" id="KW-1185">Reference proteome</keyword>
<gene>
    <name evidence="1" type="ORF">RRF57_008520</name>
</gene>
<sequence length="191" mass="21445">MHEVLENRVKDEAWKQRYQGRVIHGYLYGLSSTAREQWILCPQLQSVVNHFLRTSNPSEVDLNSATGRSTNAILSQAVSIVSLEGAAAQPMHRDDSIWQKSHQSQEESGYHLGSDIGVSLLVPGVDTTRANGATMANDFVWYSRQEVETWSTEAQILAGYITDRILGICDDENPIYALRRREAEKKEAGPR</sequence>
<dbReference type="Gene3D" id="2.60.120.620">
    <property type="entry name" value="q2cbj1_9rhob like domain"/>
    <property type="match status" value="1"/>
</dbReference>
<dbReference type="SUPFAM" id="SSF51197">
    <property type="entry name" value="Clavaminate synthase-like"/>
    <property type="match status" value="1"/>
</dbReference>
<name>A0AAN7UHZ9_9PEZI</name>
<dbReference type="Proteomes" id="UP001305414">
    <property type="component" value="Unassembled WGS sequence"/>
</dbReference>
<reference evidence="1 2" key="1">
    <citation type="submission" date="2023-10" db="EMBL/GenBank/DDBJ databases">
        <title>Draft genome sequence of Xylaria bambusicola isolate GMP-LS, the root and basal stem rot pathogen of sugarcane in Indonesia.</title>
        <authorList>
            <person name="Selvaraj P."/>
            <person name="Muralishankar V."/>
            <person name="Muruganantham S."/>
            <person name="Sp S."/>
            <person name="Haryani S."/>
            <person name="Lau K.J.X."/>
            <person name="Naqvi N.I."/>
        </authorList>
    </citation>
    <scope>NUCLEOTIDE SEQUENCE [LARGE SCALE GENOMIC DNA]</scope>
    <source>
        <strain evidence="1">GMP-LS</strain>
    </source>
</reference>
<accession>A0AAN7UHZ9</accession>
<dbReference type="AlphaFoldDB" id="A0AAN7UHZ9"/>
<comment type="caution">
    <text evidence="1">The sequence shown here is derived from an EMBL/GenBank/DDBJ whole genome shotgun (WGS) entry which is preliminary data.</text>
</comment>
<evidence type="ECO:0000313" key="1">
    <source>
        <dbReference type="EMBL" id="KAK5632805.1"/>
    </source>
</evidence>
<dbReference type="EMBL" id="JAWHQM010000027">
    <property type="protein sequence ID" value="KAK5632805.1"/>
    <property type="molecule type" value="Genomic_DNA"/>
</dbReference>
<organism evidence="1 2">
    <name type="scientific">Xylaria bambusicola</name>
    <dbReference type="NCBI Taxonomy" id="326684"/>
    <lineage>
        <taxon>Eukaryota</taxon>
        <taxon>Fungi</taxon>
        <taxon>Dikarya</taxon>
        <taxon>Ascomycota</taxon>
        <taxon>Pezizomycotina</taxon>
        <taxon>Sordariomycetes</taxon>
        <taxon>Xylariomycetidae</taxon>
        <taxon>Xylariales</taxon>
        <taxon>Xylariaceae</taxon>
        <taxon>Xylaria</taxon>
    </lineage>
</organism>
<proteinExistence type="predicted"/>
<protein>
    <submittedName>
        <fullName evidence="1">Uncharacterized protein</fullName>
    </submittedName>
</protein>
<evidence type="ECO:0000313" key="2">
    <source>
        <dbReference type="Proteomes" id="UP001305414"/>
    </source>
</evidence>